<gene>
    <name evidence="1" type="ORF">BDN72DRAFT_74971</name>
</gene>
<accession>A0ACD3APE8</accession>
<organism evidence="1 2">
    <name type="scientific">Pluteus cervinus</name>
    <dbReference type="NCBI Taxonomy" id="181527"/>
    <lineage>
        <taxon>Eukaryota</taxon>
        <taxon>Fungi</taxon>
        <taxon>Dikarya</taxon>
        <taxon>Basidiomycota</taxon>
        <taxon>Agaricomycotina</taxon>
        <taxon>Agaricomycetes</taxon>
        <taxon>Agaricomycetidae</taxon>
        <taxon>Agaricales</taxon>
        <taxon>Pluteineae</taxon>
        <taxon>Pluteaceae</taxon>
        <taxon>Pluteus</taxon>
    </lineage>
</organism>
<evidence type="ECO:0000313" key="1">
    <source>
        <dbReference type="EMBL" id="TFK67823.1"/>
    </source>
</evidence>
<name>A0ACD3APE8_9AGAR</name>
<proteinExistence type="predicted"/>
<dbReference type="Proteomes" id="UP000308600">
    <property type="component" value="Unassembled WGS sequence"/>
</dbReference>
<keyword evidence="2" id="KW-1185">Reference proteome</keyword>
<protein>
    <submittedName>
        <fullName evidence="1">Uncharacterized protein</fullName>
    </submittedName>
</protein>
<sequence>MTFTIFMTSSFAVLLFFLRLTMHILGFFHLLGFVSYLLESHIIYRVFIHWIIVYRTSHPPRLLAVPFNRVHRYYLASHRLILYHPQSSSYISTSATTYHSAYGERLTRSPSHVVLLYAHKPPLIPDSIDYIHPPSSIAIIAYNYEYMPSSPPPGRLSSEPCSCPTFIIPTICCFNDTGIRHLELGLGFHLPEPSSTPTSTRQCVQHTNQLFQSHPHSKFQRVDLNFVGPPNTFPCQCAESGPTNVVPSPLNESVLKAPFRWPRFVGGRASWSKLRIARMVWG</sequence>
<dbReference type="EMBL" id="ML208366">
    <property type="protein sequence ID" value="TFK67823.1"/>
    <property type="molecule type" value="Genomic_DNA"/>
</dbReference>
<reference evidence="1 2" key="1">
    <citation type="journal article" date="2019" name="Nat. Ecol. Evol.">
        <title>Megaphylogeny resolves global patterns of mushroom evolution.</title>
        <authorList>
            <person name="Varga T."/>
            <person name="Krizsan K."/>
            <person name="Foldi C."/>
            <person name="Dima B."/>
            <person name="Sanchez-Garcia M."/>
            <person name="Sanchez-Ramirez S."/>
            <person name="Szollosi G.J."/>
            <person name="Szarkandi J.G."/>
            <person name="Papp V."/>
            <person name="Albert L."/>
            <person name="Andreopoulos W."/>
            <person name="Angelini C."/>
            <person name="Antonin V."/>
            <person name="Barry K.W."/>
            <person name="Bougher N.L."/>
            <person name="Buchanan P."/>
            <person name="Buyck B."/>
            <person name="Bense V."/>
            <person name="Catcheside P."/>
            <person name="Chovatia M."/>
            <person name="Cooper J."/>
            <person name="Damon W."/>
            <person name="Desjardin D."/>
            <person name="Finy P."/>
            <person name="Geml J."/>
            <person name="Haridas S."/>
            <person name="Hughes K."/>
            <person name="Justo A."/>
            <person name="Karasinski D."/>
            <person name="Kautmanova I."/>
            <person name="Kiss B."/>
            <person name="Kocsube S."/>
            <person name="Kotiranta H."/>
            <person name="LaButti K.M."/>
            <person name="Lechner B.E."/>
            <person name="Liimatainen K."/>
            <person name="Lipzen A."/>
            <person name="Lukacs Z."/>
            <person name="Mihaltcheva S."/>
            <person name="Morgado L.N."/>
            <person name="Niskanen T."/>
            <person name="Noordeloos M.E."/>
            <person name="Ohm R.A."/>
            <person name="Ortiz-Santana B."/>
            <person name="Ovrebo C."/>
            <person name="Racz N."/>
            <person name="Riley R."/>
            <person name="Savchenko A."/>
            <person name="Shiryaev A."/>
            <person name="Soop K."/>
            <person name="Spirin V."/>
            <person name="Szebenyi C."/>
            <person name="Tomsovsky M."/>
            <person name="Tulloss R.E."/>
            <person name="Uehling J."/>
            <person name="Grigoriev I.V."/>
            <person name="Vagvolgyi C."/>
            <person name="Papp T."/>
            <person name="Martin F.M."/>
            <person name="Miettinen O."/>
            <person name="Hibbett D.S."/>
            <person name="Nagy L.G."/>
        </authorList>
    </citation>
    <scope>NUCLEOTIDE SEQUENCE [LARGE SCALE GENOMIC DNA]</scope>
    <source>
        <strain evidence="1 2">NL-1719</strain>
    </source>
</reference>
<evidence type="ECO:0000313" key="2">
    <source>
        <dbReference type="Proteomes" id="UP000308600"/>
    </source>
</evidence>